<feature type="region of interest" description="Disordered" evidence="1">
    <location>
        <begin position="31"/>
        <end position="52"/>
    </location>
</feature>
<comment type="caution">
    <text evidence="3">The sequence shown here is derived from an EMBL/GenBank/DDBJ whole genome shotgun (WGS) entry which is preliminary data.</text>
</comment>
<feature type="transmembrane region" description="Helical" evidence="2">
    <location>
        <begin position="104"/>
        <end position="129"/>
    </location>
</feature>
<dbReference type="Proteomes" id="UP001558613">
    <property type="component" value="Unassembled WGS sequence"/>
</dbReference>
<evidence type="ECO:0000313" key="3">
    <source>
        <dbReference type="EMBL" id="KAL1259067.1"/>
    </source>
</evidence>
<feature type="compositionally biased region" description="Gly residues" evidence="1">
    <location>
        <begin position="70"/>
        <end position="81"/>
    </location>
</feature>
<organism evidence="3 4">
    <name type="scientific">Cirrhinus molitorella</name>
    <name type="common">mud carp</name>
    <dbReference type="NCBI Taxonomy" id="172907"/>
    <lineage>
        <taxon>Eukaryota</taxon>
        <taxon>Metazoa</taxon>
        <taxon>Chordata</taxon>
        <taxon>Craniata</taxon>
        <taxon>Vertebrata</taxon>
        <taxon>Euteleostomi</taxon>
        <taxon>Actinopterygii</taxon>
        <taxon>Neopterygii</taxon>
        <taxon>Teleostei</taxon>
        <taxon>Ostariophysi</taxon>
        <taxon>Cypriniformes</taxon>
        <taxon>Cyprinidae</taxon>
        <taxon>Labeoninae</taxon>
        <taxon>Labeonini</taxon>
        <taxon>Cirrhinus</taxon>
    </lineage>
</organism>
<proteinExistence type="predicted"/>
<dbReference type="EMBL" id="JAYMGO010000016">
    <property type="protein sequence ID" value="KAL1259067.1"/>
    <property type="molecule type" value="Genomic_DNA"/>
</dbReference>
<evidence type="ECO:0000313" key="4">
    <source>
        <dbReference type="Proteomes" id="UP001558613"/>
    </source>
</evidence>
<keyword evidence="2" id="KW-0812">Transmembrane</keyword>
<protein>
    <submittedName>
        <fullName evidence="3">Uncharacterized protein</fullName>
    </submittedName>
</protein>
<reference evidence="3 4" key="1">
    <citation type="submission" date="2023-09" db="EMBL/GenBank/DDBJ databases">
        <authorList>
            <person name="Wang M."/>
        </authorList>
    </citation>
    <scope>NUCLEOTIDE SEQUENCE [LARGE SCALE GENOMIC DNA]</scope>
    <source>
        <strain evidence="3">GT-2023</strain>
        <tissue evidence="3">Liver</tissue>
    </source>
</reference>
<name>A0ABR3M1Q7_9TELE</name>
<sequence>MLRTTVEAILPAYRPRTTARASVLHLKDLCEEERDPHKPQPPPEREEHNASSMWREAMRKRSYLLERGSRTGGDVTGGGVCGRRQRSPDWLYDSYYRMSQQHPLIVFLLLIVMGACLALLAVFFASGLVSVCKLGGR</sequence>
<evidence type="ECO:0000256" key="2">
    <source>
        <dbReference type="SAM" id="Phobius"/>
    </source>
</evidence>
<accession>A0ABR3M1Q7</accession>
<evidence type="ECO:0000256" key="1">
    <source>
        <dbReference type="SAM" id="MobiDB-lite"/>
    </source>
</evidence>
<keyword evidence="4" id="KW-1185">Reference proteome</keyword>
<keyword evidence="2" id="KW-0472">Membrane</keyword>
<keyword evidence="2" id="KW-1133">Transmembrane helix</keyword>
<gene>
    <name evidence="3" type="ORF">QQF64_009644</name>
</gene>
<feature type="compositionally biased region" description="Basic and acidic residues" evidence="1">
    <location>
        <begin position="31"/>
        <end position="49"/>
    </location>
</feature>
<feature type="region of interest" description="Disordered" evidence="1">
    <location>
        <begin position="65"/>
        <end position="85"/>
    </location>
</feature>